<reference evidence="2" key="1">
    <citation type="submission" date="2020-11" db="EMBL/GenBank/DDBJ databases">
        <authorList>
            <consortium name="DOE Joint Genome Institute"/>
            <person name="Ahrendt S."/>
            <person name="Riley R."/>
            <person name="Andreopoulos W."/>
            <person name="Labutti K."/>
            <person name="Pangilinan J."/>
            <person name="Ruiz-Duenas F.J."/>
            <person name="Barrasa J.M."/>
            <person name="Sanchez-Garcia M."/>
            <person name="Camarero S."/>
            <person name="Miyauchi S."/>
            <person name="Serrano A."/>
            <person name="Linde D."/>
            <person name="Babiker R."/>
            <person name="Drula E."/>
            <person name="Ayuso-Fernandez I."/>
            <person name="Pacheco R."/>
            <person name="Padilla G."/>
            <person name="Ferreira P."/>
            <person name="Barriuso J."/>
            <person name="Kellner H."/>
            <person name="Castanera R."/>
            <person name="Alfaro M."/>
            <person name="Ramirez L."/>
            <person name="Pisabarro A.G."/>
            <person name="Kuo A."/>
            <person name="Tritt A."/>
            <person name="Lipzen A."/>
            <person name="He G."/>
            <person name="Yan M."/>
            <person name="Ng V."/>
            <person name="Cullen D."/>
            <person name="Martin F."/>
            <person name="Rosso M.-N."/>
            <person name="Henrissat B."/>
            <person name="Hibbett D."/>
            <person name="Martinez A.T."/>
            <person name="Grigoriev I.V."/>
        </authorList>
    </citation>
    <scope>NUCLEOTIDE SEQUENCE</scope>
    <source>
        <strain evidence="2">MF-IS2</strain>
    </source>
</reference>
<dbReference type="AlphaFoldDB" id="A0A9P5X8N7"/>
<dbReference type="GO" id="GO:0005634">
    <property type="term" value="C:nucleus"/>
    <property type="evidence" value="ECO:0007669"/>
    <property type="project" value="TreeGrafter"/>
</dbReference>
<dbReference type="Proteomes" id="UP000807342">
    <property type="component" value="Unassembled WGS sequence"/>
</dbReference>
<dbReference type="InterPro" id="IPR001214">
    <property type="entry name" value="SET_dom"/>
</dbReference>
<dbReference type="InterPro" id="IPR050869">
    <property type="entry name" value="H3K4_H4K5_MeTrfase"/>
</dbReference>
<gene>
    <name evidence="2" type="ORF">P691DRAFT_710399</name>
</gene>
<dbReference type="Gene3D" id="2.170.270.10">
    <property type="entry name" value="SET domain"/>
    <property type="match status" value="1"/>
</dbReference>
<dbReference type="CDD" id="cd20071">
    <property type="entry name" value="SET_SMYD"/>
    <property type="match status" value="1"/>
</dbReference>
<dbReference type="OrthoDB" id="5945798at2759"/>
<protein>
    <recommendedName>
        <fullName evidence="1">SET domain-containing protein</fullName>
    </recommendedName>
</protein>
<organism evidence="2 3">
    <name type="scientific">Macrolepiota fuliginosa MF-IS2</name>
    <dbReference type="NCBI Taxonomy" id="1400762"/>
    <lineage>
        <taxon>Eukaryota</taxon>
        <taxon>Fungi</taxon>
        <taxon>Dikarya</taxon>
        <taxon>Basidiomycota</taxon>
        <taxon>Agaricomycotina</taxon>
        <taxon>Agaricomycetes</taxon>
        <taxon>Agaricomycetidae</taxon>
        <taxon>Agaricales</taxon>
        <taxon>Agaricineae</taxon>
        <taxon>Agaricaceae</taxon>
        <taxon>Macrolepiota</taxon>
    </lineage>
</organism>
<evidence type="ECO:0000259" key="1">
    <source>
        <dbReference type="PROSITE" id="PS50280"/>
    </source>
</evidence>
<dbReference type="PANTHER" id="PTHR12197">
    <property type="entry name" value="HISTONE-LYSINE N-METHYLTRANSFERASE SMYD"/>
    <property type="match status" value="1"/>
</dbReference>
<comment type="caution">
    <text evidence="2">The sequence shown here is derived from an EMBL/GenBank/DDBJ whole genome shotgun (WGS) entry which is preliminary data.</text>
</comment>
<feature type="domain" description="SET" evidence="1">
    <location>
        <begin position="15"/>
        <end position="161"/>
    </location>
</feature>
<dbReference type="SUPFAM" id="SSF82199">
    <property type="entry name" value="SET domain"/>
    <property type="match status" value="1"/>
</dbReference>
<dbReference type="Gene3D" id="1.25.40.10">
    <property type="entry name" value="Tetratricopeptide repeat domain"/>
    <property type="match status" value="1"/>
</dbReference>
<dbReference type="PROSITE" id="PS50280">
    <property type="entry name" value="SET"/>
    <property type="match status" value="1"/>
</dbReference>
<dbReference type="InterPro" id="IPR046341">
    <property type="entry name" value="SET_dom_sf"/>
</dbReference>
<keyword evidence="3" id="KW-1185">Reference proteome</keyword>
<evidence type="ECO:0000313" key="3">
    <source>
        <dbReference type="Proteomes" id="UP000807342"/>
    </source>
</evidence>
<dbReference type="InterPro" id="IPR011990">
    <property type="entry name" value="TPR-like_helical_dom_sf"/>
</dbReference>
<sequence length="353" mass="39471">MNHKRICKLYNKMISLVEFRRLAPHERMDVFLLSHFLARIPRTGSEPLDGDINDPLSLFLSLLPAPKTAPEILAILPNSLTPQEDLAMSIYSRFNNNNFTIHSHMNTIGHGVFPLASRLFNHSCAPNAAPRYIFTSPQSVIMEVVALRDITPGEEVCVPYLDPALTQSRHQAFQYTYGFTCECHSCILIRKFGQIPRPDSLDVTSSVSEALRSYVGVDHMVGANLPEPSLADLPASLRCVLHESYMEHLSEQFSKASHEGNYSIAVPSGFTLLALYLLVYPHNYPQIGLHLLELAKTNWNALVSSESSGETEAKVQARITLKHAQRILSIYGREGDEHGPLDEIQQLEKLLGE</sequence>
<evidence type="ECO:0000313" key="2">
    <source>
        <dbReference type="EMBL" id="KAF9445392.1"/>
    </source>
</evidence>
<dbReference type="EMBL" id="MU151304">
    <property type="protein sequence ID" value="KAF9445392.1"/>
    <property type="molecule type" value="Genomic_DNA"/>
</dbReference>
<dbReference type="Pfam" id="PF00856">
    <property type="entry name" value="SET"/>
    <property type="match status" value="1"/>
</dbReference>
<accession>A0A9P5X8N7</accession>
<name>A0A9P5X8N7_9AGAR</name>
<dbReference type="PANTHER" id="PTHR12197:SF251">
    <property type="entry name" value="EG:BACR7C10.4 PROTEIN"/>
    <property type="match status" value="1"/>
</dbReference>
<proteinExistence type="predicted"/>